<dbReference type="Proteomes" id="UP000654075">
    <property type="component" value="Unassembled WGS sequence"/>
</dbReference>
<dbReference type="SUPFAM" id="SSF47473">
    <property type="entry name" value="EF-hand"/>
    <property type="match status" value="1"/>
</dbReference>
<gene>
    <name evidence="1" type="ORF">PGLA1383_LOCUS18033</name>
</gene>
<accession>A0A813EL51</accession>
<feature type="non-terminal residue" evidence="1">
    <location>
        <position position="1"/>
    </location>
</feature>
<organism evidence="1 2">
    <name type="scientific">Polarella glacialis</name>
    <name type="common">Dinoflagellate</name>
    <dbReference type="NCBI Taxonomy" id="89957"/>
    <lineage>
        <taxon>Eukaryota</taxon>
        <taxon>Sar</taxon>
        <taxon>Alveolata</taxon>
        <taxon>Dinophyceae</taxon>
        <taxon>Suessiales</taxon>
        <taxon>Suessiaceae</taxon>
        <taxon>Polarella</taxon>
    </lineage>
</organism>
<dbReference type="EMBL" id="CAJNNV010011390">
    <property type="protein sequence ID" value="CAE8599689.1"/>
    <property type="molecule type" value="Genomic_DNA"/>
</dbReference>
<protein>
    <submittedName>
        <fullName evidence="1">Uncharacterized protein</fullName>
    </submittedName>
</protein>
<comment type="caution">
    <text evidence="1">The sequence shown here is derived from an EMBL/GenBank/DDBJ whole genome shotgun (WGS) entry which is preliminary data.</text>
</comment>
<dbReference type="AlphaFoldDB" id="A0A813EL51"/>
<dbReference type="InterPro" id="IPR011992">
    <property type="entry name" value="EF-hand-dom_pair"/>
</dbReference>
<evidence type="ECO:0000313" key="1">
    <source>
        <dbReference type="EMBL" id="CAE8599689.1"/>
    </source>
</evidence>
<evidence type="ECO:0000313" key="2">
    <source>
        <dbReference type="Proteomes" id="UP000654075"/>
    </source>
</evidence>
<dbReference type="OrthoDB" id="446710at2759"/>
<sequence>VLAWASVIEVYRGDGWNADRQRSALAFNIYDLDGDGIISMSDAVSLSKEESRLALMYGDDAQSKPVCQEMRWLYGIIANTMDSNGAGLDLHMFQQACPESQLGAELMRRLQLLGGVAPA</sequence>
<proteinExistence type="predicted"/>
<reference evidence="1" key="1">
    <citation type="submission" date="2021-02" db="EMBL/GenBank/DDBJ databases">
        <authorList>
            <person name="Dougan E. K."/>
            <person name="Rhodes N."/>
            <person name="Thang M."/>
            <person name="Chan C."/>
        </authorList>
    </citation>
    <scope>NUCLEOTIDE SEQUENCE</scope>
</reference>
<keyword evidence="2" id="KW-1185">Reference proteome</keyword>
<name>A0A813EL51_POLGL</name>